<dbReference type="Gene3D" id="1.10.860.10">
    <property type="entry name" value="DNAb Helicase, Chain A"/>
    <property type="match status" value="1"/>
</dbReference>
<keyword evidence="8" id="KW-0068">Autocatalytic cleavage</keyword>
<dbReference type="FunFam" id="1.10.860.10:FF:000001">
    <property type="entry name" value="Replicative DNA helicase"/>
    <property type="match status" value="1"/>
</dbReference>
<evidence type="ECO:0000256" key="1">
    <source>
        <dbReference type="ARBA" id="ARBA00008428"/>
    </source>
</evidence>
<keyword evidence="3 16" id="KW-0235">DNA replication</keyword>
<evidence type="ECO:0000256" key="15">
    <source>
        <dbReference type="NCBIfam" id="TIGR00665"/>
    </source>
</evidence>
<keyword evidence="2 16" id="KW-0639">Primosome</keyword>
<dbReference type="InterPro" id="IPR007692">
    <property type="entry name" value="DNA_helicase_DnaB"/>
</dbReference>
<dbReference type="InterPro" id="IPR016136">
    <property type="entry name" value="DNA_helicase_N/primase_C"/>
</dbReference>
<keyword evidence="6 16" id="KW-0378">Hydrolase</keyword>
<evidence type="ECO:0000256" key="2">
    <source>
        <dbReference type="ARBA" id="ARBA00022515"/>
    </source>
</evidence>
<dbReference type="InterPro" id="IPR006142">
    <property type="entry name" value="INTEIN"/>
</dbReference>
<accession>A0A430SCW3</accession>
<evidence type="ECO:0000256" key="14">
    <source>
        <dbReference type="ARBA" id="ARBA00048954"/>
    </source>
</evidence>
<dbReference type="Proteomes" id="UP000287173">
    <property type="component" value="Unassembled WGS sequence"/>
</dbReference>
<protein>
    <recommendedName>
        <fullName evidence="15 16">Replicative DNA helicase</fullName>
        <ecNumber evidence="15 16">5.6.2.3</ecNumber>
    </recommendedName>
</protein>
<organism evidence="19 23">
    <name type="scientific">Thermus scotoductus</name>
    <dbReference type="NCBI Taxonomy" id="37636"/>
    <lineage>
        <taxon>Bacteria</taxon>
        <taxon>Thermotogati</taxon>
        <taxon>Deinococcota</taxon>
        <taxon>Deinococci</taxon>
        <taxon>Thermales</taxon>
        <taxon>Thermaceae</taxon>
        <taxon>Thermus</taxon>
    </lineage>
</organism>
<dbReference type="PRINTS" id="PR00379">
    <property type="entry name" value="INTEIN"/>
</dbReference>
<dbReference type="SUPFAM" id="SSF51294">
    <property type="entry name" value="Hedgehog/intein (Hint) domain"/>
    <property type="match status" value="1"/>
</dbReference>
<gene>
    <name evidence="19" type="primary">dnaB</name>
    <name evidence="20" type="ORF">CSW30_01120</name>
    <name evidence="19" type="ORF">CSW37_09060</name>
    <name evidence="18" type="ORF">CSW38_03615</name>
</gene>
<dbReference type="SUPFAM" id="SSF52540">
    <property type="entry name" value="P-loop containing nucleoside triphosphate hydrolases"/>
    <property type="match status" value="2"/>
</dbReference>
<dbReference type="InterPro" id="IPR003587">
    <property type="entry name" value="Hint_dom_N"/>
</dbReference>
<keyword evidence="12" id="KW-0413">Isomerase</keyword>
<dbReference type="NCBIfam" id="TIGR01443">
    <property type="entry name" value="intein_Cterm"/>
    <property type="match status" value="1"/>
</dbReference>
<dbReference type="EC" id="5.6.2.3" evidence="15 16"/>
<evidence type="ECO:0000256" key="4">
    <source>
        <dbReference type="ARBA" id="ARBA00022737"/>
    </source>
</evidence>
<dbReference type="InterPro" id="IPR036844">
    <property type="entry name" value="Hint_dom_sf"/>
</dbReference>
<dbReference type="GO" id="GO:0006269">
    <property type="term" value="P:DNA replication, synthesis of primer"/>
    <property type="evidence" value="ECO:0007669"/>
    <property type="project" value="UniProtKB-UniRule"/>
</dbReference>
<dbReference type="PROSITE" id="PS50817">
    <property type="entry name" value="INTEIN_N_TER"/>
    <property type="match status" value="1"/>
</dbReference>
<evidence type="ECO:0000256" key="3">
    <source>
        <dbReference type="ARBA" id="ARBA00022705"/>
    </source>
</evidence>
<dbReference type="InterPro" id="IPR007694">
    <property type="entry name" value="DNA_helicase_DnaB-like_C"/>
</dbReference>
<feature type="domain" description="SF4 helicase" evidence="17">
    <location>
        <begin position="603"/>
        <end position="663"/>
    </location>
</feature>
<keyword evidence="10" id="KW-0651">Protein splicing</keyword>
<dbReference type="PANTHER" id="PTHR30153">
    <property type="entry name" value="REPLICATIVE DNA HELICASE DNAB"/>
    <property type="match status" value="1"/>
</dbReference>
<dbReference type="Gene3D" id="2.170.16.10">
    <property type="entry name" value="Hedgehog/Intein (Hint) domain"/>
    <property type="match status" value="1"/>
</dbReference>
<evidence type="ECO:0000256" key="11">
    <source>
        <dbReference type="ARBA" id="ARBA00023125"/>
    </source>
</evidence>
<dbReference type="Pfam" id="PF14890">
    <property type="entry name" value="Intein_splicing"/>
    <property type="match status" value="1"/>
</dbReference>
<dbReference type="InterPro" id="IPR036185">
    <property type="entry name" value="DNA_heli_DnaB-like_N_sf"/>
</dbReference>
<evidence type="ECO:0000256" key="7">
    <source>
        <dbReference type="ARBA" id="ARBA00022806"/>
    </source>
</evidence>
<dbReference type="PROSITE" id="PS50818">
    <property type="entry name" value="INTEIN_C_TER"/>
    <property type="match status" value="1"/>
</dbReference>
<evidence type="ECO:0000313" key="23">
    <source>
        <dbReference type="Proteomes" id="UP000288051"/>
    </source>
</evidence>
<keyword evidence="4" id="KW-0677">Repeat</keyword>
<evidence type="ECO:0000256" key="10">
    <source>
        <dbReference type="ARBA" id="ARBA00023000"/>
    </source>
</evidence>
<dbReference type="InterPro" id="IPR003586">
    <property type="entry name" value="Hint_dom_C"/>
</dbReference>
<dbReference type="GO" id="GO:0016787">
    <property type="term" value="F:hydrolase activity"/>
    <property type="evidence" value="ECO:0007669"/>
    <property type="project" value="UniProtKB-KW"/>
</dbReference>
<dbReference type="InterPro" id="IPR007693">
    <property type="entry name" value="DNA_helicase_DnaB-like_N"/>
</dbReference>
<comment type="caution">
    <text evidence="19">The sequence shown here is derived from an EMBL/GenBank/DDBJ whole genome shotgun (WGS) entry which is preliminary data.</text>
</comment>
<keyword evidence="5 16" id="KW-0547">Nucleotide-binding</keyword>
<dbReference type="GO" id="GO:0016539">
    <property type="term" value="P:intein-mediated protein splicing"/>
    <property type="evidence" value="ECO:0007669"/>
    <property type="project" value="InterPro"/>
</dbReference>
<evidence type="ECO:0000256" key="12">
    <source>
        <dbReference type="ARBA" id="ARBA00023235"/>
    </source>
</evidence>
<evidence type="ECO:0000259" key="17">
    <source>
        <dbReference type="PROSITE" id="PS51199"/>
    </source>
</evidence>
<evidence type="ECO:0000256" key="6">
    <source>
        <dbReference type="ARBA" id="ARBA00022801"/>
    </source>
</evidence>
<dbReference type="GO" id="GO:0005829">
    <property type="term" value="C:cytosol"/>
    <property type="evidence" value="ECO:0007669"/>
    <property type="project" value="TreeGrafter"/>
</dbReference>
<dbReference type="PANTHER" id="PTHR30153:SF2">
    <property type="entry name" value="REPLICATIVE DNA HELICASE"/>
    <property type="match status" value="1"/>
</dbReference>
<dbReference type="GO" id="GO:0005524">
    <property type="term" value="F:ATP binding"/>
    <property type="evidence" value="ECO:0007669"/>
    <property type="project" value="UniProtKB-UniRule"/>
</dbReference>
<dbReference type="EMBL" id="PELY01000081">
    <property type="protein sequence ID" value="RTH27377.1"/>
    <property type="molecule type" value="Genomic_DNA"/>
</dbReference>
<evidence type="ECO:0000256" key="13">
    <source>
        <dbReference type="ARBA" id="ARBA00044940"/>
    </source>
</evidence>
<evidence type="ECO:0000256" key="5">
    <source>
        <dbReference type="ARBA" id="ARBA00022741"/>
    </source>
</evidence>
<dbReference type="Gene3D" id="3.40.50.300">
    <property type="entry name" value="P-loop containing nucleotide triphosphate hydrolases"/>
    <property type="match status" value="2"/>
</dbReference>
<dbReference type="GO" id="GO:0003677">
    <property type="term" value="F:DNA binding"/>
    <property type="evidence" value="ECO:0007669"/>
    <property type="project" value="UniProtKB-UniRule"/>
</dbReference>
<dbReference type="EMBL" id="PELZ01000333">
    <property type="protein sequence ID" value="RTH34387.1"/>
    <property type="molecule type" value="Genomic_DNA"/>
</dbReference>
<comment type="similarity">
    <text evidence="1 16">Belongs to the helicase family. DnaB subfamily.</text>
</comment>
<evidence type="ECO:0000256" key="8">
    <source>
        <dbReference type="ARBA" id="ARBA00022813"/>
    </source>
</evidence>
<dbReference type="NCBIfam" id="TIGR01445">
    <property type="entry name" value="intein_Nterm"/>
    <property type="match status" value="1"/>
</dbReference>
<feature type="domain" description="SF4 helicase" evidence="17">
    <location>
        <begin position="176"/>
        <end position="383"/>
    </location>
</feature>
<dbReference type="GO" id="GO:0043139">
    <property type="term" value="F:5'-3' DNA helicase activity"/>
    <property type="evidence" value="ECO:0007669"/>
    <property type="project" value="UniProtKB-EC"/>
</dbReference>
<dbReference type="Proteomes" id="UP000287306">
    <property type="component" value="Unassembled WGS sequence"/>
</dbReference>
<evidence type="ECO:0000313" key="21">
    <source>
        <dbReference type="Proteomes" id="UP000287173"/>
    </source>
</evidence>
<dbReference type="Pfam" id="PF03796">
    <property type="entry name" value="DnaB_C"/>
    <property type="match status" value="1"/>
</dbReference>
<dbReference type="Pfam" id="PF00772">
    <property type="entry name" value="DnaB"/>
    <property type="match status" value="1"/>
</dbReference>
<dbReference type="CDD" id="cd00984">
    <property type="entry name" value="DnaB_C"/>
    <property type="match status" value="1"/>
</dbReference>
<dbReference type="InterPro" id="IPR027417">
    <property type="entry name" value="P-loop_NTPase"/>
</dbReference>
<keyword evidence="11 16" id="KW-0238">DNA-binding</keyword>
<dbReference type="EMBL" id="PEMG01000022">
    <property type="protein sequence ID" value="RTI12381.1"/>
    <property type="molecule type" value="Genomic_DNA"/>
</dbReference>
<dbReference type="GO" id="GO:1990077">
    <property type="term" value="C:primosome complex"/>
    <property type="evidence" value="ECO:0007669"/>
    <property type="project" value="UniProtKB-UniRule"/>
</dbReference>
<keyword evidence="7 16" id="KW-0347">Helicase</keyword>
<dbReference type="PROSITE" id="PS51199">
    <property type="entry name" value="SF4_HELICASE"/>
    <property type="match status" value="2"/>
</dbReference>
<reference evidence="21 22" key="1">
    <citation type="journal article" date="2019" name="Extremophiles">
        <title>Biogeography of thermophiles and predominance of Thermus scotoductus in domestic water heaters.</title>
        <authorList>
            <person name="Wilpiszeski R.L."/>
            <person name="Zhang Z."/>
            <person name="House C.H."/>
        </authorList>
    </citation>
    <scope>NUCLEOTIDE SEQUENCE [LARGE SCALE GENOMIC DNA]</scope>
    <source>
        <strain evidence="20 21">17_S17</strain>
        <strain evidence="19 23">24_S24</strain>
        <strain evidence="18 22">25_S25</strain>
    </source>
</reference>
<comment type="function">
    <text evidence="16">The main replicative DNA helicase, it participates in initiation and elongation during chromosome replication. Travels ahead of the DNA replisome, separating dsDNA into templates for DNA synthesis. A processive ATP-dependent 5'-3' DNA helicase it has DNA-dependent ATPase activity.</text>
</comment>
<dbReference type="SMART" id="SM00306">
    <property type="entry name" value="HintN"/>
    <property type="match status" value="1"/>
</dbReference>
<sequence>MEGRIPPHNLEAEQSVLGAILLDSDVLDELEGLLPSPEAFYAEAHRKIYAAMQTLRSQGKPVDLVTLAEELSRRGELEALGGVSYLVQLSEATPTAAYAEHYARIVAEKWTLRKLIQAAGEAMRLAYEEAGSLDEILDTAGKKILEVALTQTETEARSIRELVHETFEHIEALFQNKGEVSGVRTGFKELDQLIGTLAPGSLNIIAARPAMGKTAFALTIAQHAALKEGIGVGIYSLEMPASQLTLRLMCSEARIDMNRVRLGQLTDRDFSRLVDVAGRLSEAPIYIDDTPDLTLMELRARARRLRSQYEVGLLIIDYLQLMSGPGAGKQGENRQQEIAAISRGLKALARELNVPVIALSQLSRAVEARPNKRPMLSDLRESGCLAGDTLVQLADGSRKPIRELVGRSGFRVLALNEATMKLEAAMVSRAFATGVKPVFALTTQLGRQIRATANHKFLTSKGWKRLDELRPGDWVALPRRLDVATQQTLGDEELALLGHLIGDGCALPRHTLQQASGLSQRELYRAVGMAYAGSTLFRQNLSRDRAVRMAHAVKSVALSQMATSDVYWDKVASIQPDGIEEVFDLTVPGLHNFIANNIIVHNSIEQDADLVMFIYRDEYYNPHSEKAGIAEIIVGKQRNGPTGTVELQFHAAHVRFNDLAREP</sequence>
<comment type="function">
    <text evidence="13 16">The intein is an endonuclease.</text>
</comment>
<keyword evidence="9 16" id="KW-0067">ATP-binding</keyword>
<evidence type="ECO:0000313" key="22">
    <source>
        <dbReference type="Proteomes" id="UP000287306"/>
    </source>
</evidence>
<evidence type="ECO:0000313" key="20">
    <source>
        <dbReference type="EMBL" id="RTI12381.1"/>
    </source>
</evidence>
<dbReference type="CDD" id="cd00081">
    <property type="entry name" value="Hint"/>
    <property type="match status" value="1"/>
</dbReference>
<dbReference type="Proteomes" id="UP000288051">
    <property type="component" value="Unassembled WGS sequence"/>
</dbReference>
<proteinExistence type="inferred from homology"/>
<dbReference type="SMART" id="SM00305">
    <property type="entry name" value="HintC"/>
    <property type="match status" value="1"/>
</dbReference>
<dbReference type="InterPro" id="IPR006141">
    <property type="entry name" value="Intein_N"/>
</dbReference>
<name>A0A430SCW3_THESC</name>
<dbReference type="AlphaFoldDB" id="A0A430SCW3"/>
<dbReference type="InterPro" id="IPR030934">
    <property type="entry name" value="Intein_C"/>
</dbReference>
<dbReference type="NCBIfam" id="TIGR00665">
    <property type="entry name" value="DnaB"/>
    <property type="match status" value="1"/>
</dbReference>
<dbReference type="RefSeq" id="WP_126169993.1">
    <property type="nucleotide sequence ID" value="NZ_PELL01000067.1"/>
</dbReference>
<evidence type="ECO:0000313" key="18">
    <source>
        <dbReference type="EMBL" id="RTH27377.1"/>
    </source>
</evidence>
<dbReference type="SUPFAM" id="SSF48024">
    <property type="entry name" value="N-terminal domain of DnaB helicase"/>
    <property type="match status" value="1"/>
</dbReference>
<evidence type="ECO:0000256" key="9">
    <source>
        <dbReference type="ARBA" id="ARBA00022840"/>
    </source>
</evidence>
<evidence type="ECO:0000313" key="19">
    <source>
        <dbReference type="EMBL" id="RTH34387.1"/>
    </source>
</evidence>
<evidence type="ECO:0000256" key="16">
    <source>
        <dbReference type="RuleBase" id="RU362085"/>
    </source>
</evidence>
<comment type="catalytic activity">
    <reaction evidence="14 16">
        <text>ATP + H2O = ADP + phosphate + H(+)</text>
        <dbReference type="Rhea" id="RHEA:13065"/>
        <dbReference type="ChEBI" id="CHEBI:15377"/>
        <dbReference type="ChEBI" id="CHEBI:15378"/>
        <dbReference type="ChEBI" id="CHEBI:30616"/>
        <dbReference type="ChEBI" id="CHEBI:43474"/>
        <dbReference type="ChEBI" id="CHEBI:456216"/>
        <dbReference type="EC" id="5.6.2.3"/>
    </reaction>
</comment>